<feature type="domain" description="LytR/CpsA/Psr regulator C-terminal" evidence="5">
    <location>
        <begin position="394"/>
        <end position="501"/>
    </location>
</feature>
<feature type="region of interest" description="Disordered" evidence="2">
    <location>
        <begin position="370"/>
        <end position="390"/>
    </location>
</feature>
<protein>
    <submittedName>
        <fullName evidence="6">LCP family protein required for cell wall assembly</fullName>
    </submittedName>
</protein>
<dbReference type="InterPro" id="IPR027381">
    <property type="entry name" value="LytR/CpsA/Psr_C"/>
</dbReference>
<dbReference type="RefSeq" id="WP_184755767.1">
    <property type="nucleotide sequence ID" value="NZ_BAABEK010000006.1"/>
</dbReference>
<dbReference type="InterPro" id="IPR004474">
    <property type="entry name" value="LytR_CpsA_psr"/>
</dbReference>
<feature type="region of interest" description="Disordered" evidence="2">
    <location>
        <begin position="1"/>
        <end position="54"/>
    </location>
</feature>
<dbReference type="Gene3D" id="3.30.70.2390">
    <property type="match status" value="1"/>
</dbReference>
<dbReference type="PANTHER" id="PTHR33392:SF6">
    <property type="entry name" value="POLYISOPRENYL-TEICHOIC ACID--PEPTIDOGLYCAN TEICHOIC ACID TRANSFERASE TAGU"/>
    <property type="match status" value="1"/>
</dbReference>
<name>A0A7W7RX61_9ACTN</name>
<keyword evidence="3" id="KW-0472">Membrane</keyword>
<accession>A0A7W7RX61</accession>
<evidence type="ECO:0000256" key="1">
    <source>
        <dbReference type="ARBA" id="ARBA00006068"/>
    </source>
</evidence>
<organism evidence="6 7">
    <name type="scientific">Streptosporangium album</name>
    <dbReference type="NCBI Taxonomy" id="47479"/>
    <lineage>
        <taxon>Bacteria</taxon>
        <taxon>Bacillati</taxon>
        <taxon>Actinomycetota</taxon>
        <taxon>Actinomycetes</taxon>
        <taxon>Streptosporangiales</taxon>
        <taxon>Streptosporangiaceae</taxon>
        <taxon>Streptosporangium</taxon>
    </lineage>
</organism>
<dbReference type="Pfam" id="PF13399">
    <property type="entry name" value="LytR_C"/>
    <property type="match status" value="1"/>
</dbReference>
<feature type="domain" description="Cell envelope-related transcriptional attenuator" evidence="4">
    <location>
        <begin position="136"/>
        <end position="292"/>
    </location>
</feature>
<gene>
    <name evidence="6" type="ORF">FHR32_004164</name>
</gene>
<dbReference type="NCBIfam" id="TIGR00350">
    <property type="entry name" value="lytR_cpsA_psr"/>
    <property type="match status" value="1"/>
</dbReference>
<dbReference type="PANTHER" id="PTHR33392">
    <property type="entry name" value="POLYISOPRENYL-TEICHOIC ACID--PEPTIDOGLYCAN TEICHOIC ACID TRANSFERASE TAGU"/>
    <property type="match status" value="1"/>
</dbReference>
<proteinExistence type="inferred from homology"/>
<feature type="transmembrane region" description="Helical" evidence="3">
    <location>
        <begin position="58"/>
        <end position="81"/>
    </location>
</feature>
<feature type="compositionally biased region" description="Basic and acidic residues" evidence="2">
    <location>
        <begin position="1"/>
        <end position="18"/>
    </location>
</feature>
<evidence type="ECO:0000313" key="6">
    <source>
        <dbReference type="EMBL" id="MBB4939859.1"/>
    </source>
</evidence>
<dbReference type="Proteomes" id="UP000534286">
    <property type="component" value="Unassembled WGS sequence"/>
</dbReference>
<evidence type="ECO:0000259" key="4">
    <source>
        <dbReference type="Pfam" id="PF03816"/>
    </source>
</evidence>
<keyword evidence="3" id="KW-1133">Transmembrane helix</keyword>
<keyword evidence="3" id="KW-0812">Transmembrane</keyword>
<dbReference type="AlphaFoldDB" id="A0A7W7RX61"/>
<keyword evidence="7" id="KW-1185">Reference proteome</keyword>
<evidence type="ECO:0000313" key="7">
    <source>
        <dbReference type="Proteomes" id="UP000534286"/>
    </source>
</evidence>
<dbReference type="Gene3D" id="3.40.630.190">
    <property type="entry name" value="LCP protein"/>
    <property type="match status" value="1"/>
</dbReference>
<feature type="compositionally biased region" description="Basic and acidic residues" evidence="2">
    <location>
        <begin position="41"/>
        <end position="51"/>
    </location>
</feature>
<evidence type="ECO:0000259" key="5">
    <source>
        <dbReference type="Pfam" id="PF13399"/>
    </source>
</evidence>
<dbReference type="InterPro" id="IPR050922">
    <property type="entry name" value="LytR/CpsA/Psr_CW_biosynth"/>
</dbReference>
<evidence type="ECO:0000256" key="2">
    <source>
        <dbReference type="SAM" id="MobiDB-lite"/>
    </source>
</evidence>
<evidence type="ECO:0000256" key="3">
    <source>
        <dbReference type="SAM" id="Phobius"/>
    </source>
</evidence>
<comment type="caution">
    <text evidence="6">The sequence shown here is derived from an EMBL/GenBank/DDBJ whole genome shotgun (WGS) entry which is preliminary data.</text>
</comment>
<dbReference type="EMBL" id="JACHJU010000001">
    <property type="protein sequence ID" value="MBB4939859.1"/>
    <property type="molecule type" value="Genomic_DNA"/>
</dbReference>
<dbReference type="Pfam" id="PF03816">
    <property type="entry name" value="LytR_cpsA_psr"/>
    <property type="match status" value="1"/>
</dbReference>
<comment type="similarity">
    <text evidence="1">Belongs to the LytR/CpsA/Psr (LCP) family.</text>
</comment>
<sequence length="525" mass="56353">MSDHRHVAVRDRRTEPGGHGRRGSRRAGGNGGQQPPENPVEYDRPPREPARKTGRLSVGGWISVGMTCVLVAGTLGAYKLYRSLDDNIKRDDITKQLSANRPPDTGALNVLVVGSDSREGDANKKYGQHMQGTGERTDTIMLLHISPNRDKATLLSFPRDSVVQTPSCQNPKTKAIVPAGPKMINATFNDGGIACTWNTIEALTQIRLNHFVKVDFSGFKGIVDALDGIEICLPQDVSDKKAKLELTKGKHVVKGETALAYVRARYSLGDGSDISRIKRQQVFLQQVMKKATSSDLLTDVGKLTGFLNAVTSSMTVDSKLSVDRMVEIAQSAKSLTAKGLKAVTIPWMPDPEDKNRVVWKPEAQNLFESIRSDTEPTASPAPNAPAKPTVKNEQVQVQVFNGTGTFGRAKEVAAKLAEQGFKVTQVGNTTGNVPTTALRYGKKDAEGAAYADAVAARLSGDKLVPVAGKVKPATVENYAPTIPATAPLDGPVVQLVVGADWKGVRAPSPDSFKGDVVDSKTDPCQ</sequence>
<reference evidence="6 7" key="1">
    <citation type="submission" date="2020-08" db="EMBL/GenBank/DDBJ databases">
        <title>Sequencing the genomes of 1000 actinobacteria strains.</title>
        <authorList>
            <person name="Klenk H.-P."/>
        </authorList>
    </citation>
    <scope>NUCLEOTIDE SEQUENCE [LARGE SCALE GENOMIC DNA]</scope>
    <source>
        <strain evidence="6 7">DSM 43023</strain>
    </source>
</reference>